<dbReference type="GO" id="GO:0043799">
    <property type="term" value="F:glycine oxidase activity"/>
    <property type="evidence" value="ECO:0007669"/>
    <property type="project" value="UniProtKB-EC"/>
</dbReference>
<dbReference type="Pfam" id="PF01266">
    <property type="entry name" value="DAO"/>
    <property type="match status" value="1"/>
</dbReference>
<keyword evidence="5" id="KW-0274">FAD</keyword>
<evidence type="ECO:0000313" key="13">
    <source>
        <dbReference type="Proteomes" id="UP001181622"/>
    </source>
</evidence>
<reference evidence="12" key="1">
    <citation type="submission" date="2020-10" db="EMBL/GenBank/DDBJ databases">
        <authorList>
            <person name="Abbas A."/>
            <person name="Razzaq R."/>
            <person name="Waqas M."/>
            <person name="Abbas N."/>
            <person name="Nielsen T.K."/>
            <person name="Hansen L.H."/>
            <person name="Hussain S."/>
            <person name="Shahid M."/>
        </authorList>
    </citation>
    <scope>NUCLEOTIDE SEQUENCE</scope>
    <source>
        <strain evidence="12">S14</strain>
    </source>
</reference>
<dbReference type="PRINTS" id="PR00420">
    <property type="entry name" value="RNGMNOXGNASE"/>
</dbReference>
<feature type="domain" description="FAD dependent oxidoreductase" evidence="11">
    <location>
        <begin position="2"/>
        <end position="314"/>
    </location>
</feature>
<evidence type="ECO:0000256" key="9">
    <source>
        <dbReference type="ARBA" id="ARBA00039751"/>
    </source>
</evidence>
<dbReference type="PANTHER" id="PTHR11530:SF11">
    <property type="entry name" value="D-ASPARTATE OXIDASE"/>
    <property type="match status" value="1"/>
</dbReference>
<evidence type="ECO:0000256" key="3">
    <source>
        <dbReference type="ARBA" id="ARBA00006730"/>
    </source>
</evidence>
<dbReference type="PANTHER" id="PTHR11530">
    <property type="entry name" value="D-AMINO ACID OXIDASE"/>
    <property type="match status" value="1"/>
</dbReference>
<comment type="pathway">
    <text evidence="2">Cofactor biosynthesis; thiamine diphosphate biosynthesis.</text>
</comment>
<keyword evidence="4" id="KW-0285">Flavoprotein</keyword>
<evidence type="ECO:0000256" key="2">
    <source>
        <dbReference type="ARBA" id="ARBA00004948"/>
    </source>
</evidence>
<name>A0ABU1DB95_9HYPH</name>
<comment type="cofactor">
    <cofactor evidence="1">
        <name>FAD</name>
        <dbReference type="ChEBI" id="CHEBI:57692"/>
    </cofactor>
</comment>
<comment type="catalytic activity">
    <reaction evidence="10">
        <text>a D-alpha-amino acid + O2 + H2O = a 2-oxocarboxylate + H2O2 + NH4(+)</text>
        <dbReference type="Rhea" id="RHEA:21816"/>
        <dbReference type="ChEBI" id="CHEBI:15377"/>
        <dbReference type="ChEBI" id="CHEBI:15379"/>
        <dbReference type="ChEBI" id="CHEBI:16240"/>
        <dbReference type="ChEBI" id="CHEBI:28938"/>
        <dbReference type="ChEBI" id="CHEBI:35179"/>
        <dbReference type="ChEBI" id="CHEBI:59871"/>
        <dbReference type="EC" id="1.4.3.3"/>
    </reaction>
    <physiologicalReaction direction="left-to-right" evidence="10">
        <dbReference type="Rhea" id="RHEA:21817"/>
    </physiologicalReaction>
</comment>
<dbReference type="InterPro" id="IPR006076">
    <property type="entry name" value="FAD-dep_OxRdtase"/>
</dbReference>
<comment type="caution">
    <text evidence="12">The sequence shown here is derived from an EMBL/GenBank/DDBJ whole genome shotgun (WGS) entry which is preliminary data.</text>
</comment>
<dbReference type="Gene3D" id="3.30.9.10">
    <property type="entry name" value="D-Amino Acid Oxidase, subunit A, domain 2"/>
    <property type="match status" value="1"/>
</dbReference>
<dbReference type="SUPFAM" id="SSF51971">
    <property type="entry name" value="Nucleotide-binding domain"/>
    <property type="match status" value="1"/>
</dbReference>
<evidence type="ECO:0000256" key="4">
    <source>
        <dbReference type="ARBA" id="ARBA00022630"/>
    </source>
</evidence>
<evidence type="ECO:0000256" key="5">
    <source>
        <dbReference type="ARBA" id="ARBA00022827"/>
    </source>
</evidence>
<proteinExistence type="inferred from homology"/>
<dbReference type="Gene3D" id="3.50.50.60">
    <property type="entry name" value="FAD/NAD(P)-binding domain"/>
    <property type="match status" value="1"/>
</dbReference>
<dbReference type="InterPro" id="IPR036188">
    <property type="entry name" value="FAD/NAD-bd_sf"/>
</dbReference>
<evidence type="ECO:0000256" key="10">
    <source>
        <dbReference type="ARBA" id="ARBA00049547"/>
    </source>
</evidence>
<evidence type="ECO:0000256" key="6">
    <source>
        <dbReference type="ARBA" id="ARBA00022977"/>
    </source>
</evidence>
<sequence length="332" mass="36136">MRVVVVGAGVAGLVTAIHLAERGASVEVLERGARLGESACAWAAGGMIAPWCEAETGEEEAARLGPEALDWWPRQIDEVAVEGTLVVASRRDQAELSRFSRRTDHFEWADAARVAELEPDLAGRFERALFFPEEAHVDPRAALPALQRRFEALGGRIRLGAAANPDDIDADAVVDCRGFGARDALKELRGVRGEMVLLRTDEVSLKRPVRLLHPRIALYVIPRADHVFMIGATAIESASRAKISARSAVELINGAYALHSAFGEAEVVETCAEVRPSFPDNLPRVVRDGRVVRVNGLYRNGFLLSPTFGRLAADAVFELEKSSEADRQRLAS</sequence>
<gene>
    <name evidence="12" type="primary">thiO</name>
    <name evidence="12" type="ORF">IHQ68_00955</name>
</gene>
<comment type="similarity">
    <text evidence="3">Belongs to the DAMOX/DASOX family.</text>
</comment>
<evidence type="ECO:0000256" key="1">
    <source>
        <dbReference type="ARBA" id="ARBA00001974"/>
    </source>
</evidence>
<organism evidence="12 13">
    <name type="scientific">Chelatococcus sambhunathii</name>
    <dbReference type="NCBI Taxonomy" id="363953"/>
    <lineage>
        <taxon>Bacteria</taxon>
        <taxon>Pseudomonadati</taxon>
        <taxon>Pseudomonadota</taxon>
        <taxon>Alphaproteobacteria</taxon>
        <taxon>Hyphomicrobiales</taxon>
        <taxon>Chelatococcaceae</taxon>
        <taxon>Chelatococcus</taxon>
    </lineage>
</organism>
<dbReference type="InterPro" id="IPR023209">
    <property type="entry name" value="DAO"/>
</dbReference>
<evidence type="ECO:0000259" key="11">
    <source>
        <dbReference type="Pfam" id="PF01266"/>
    </source>
</evidence>
<dbReference type="InterPro" id="IPR012727">
    <property type="entry name" value="Gly_oxidase_ThiO"/>
</dbReference>
<dbReference type="EMBL" id="JADBEO010000002">
    <property type="protein sequence ID" value="MDR4305195.1"/>
    <property type="molecule type" value="Genomic_DNA"/>
</dbReference>
<dbReference type="NCBIfam" id="TIGR02352">
    <property type="entry name" value="thiamin_ThiO"/>
    <property type="match status" value="1"/>
</dbReference>
<keyword evidence="13" id="KW-1185">Reference proteome</keyword>
<accession>A0ABU1DB95</accession>
<keyword evidence="7 12" id="KW-0560">Oxidoreductase</keyword>
<keyword evidence="6" id="KW-0784">Thiamine biosynthesis</keyword>
<dbReference type="Proteomes" id="UP001181622">
    <property type="component" value="Unassembled WGS sequence"/>
</dbReference>
<evidence type="ECO:0000256" key="7">
    <source>
        <dbReference type="ARBA" id="ARBA00023002"/>
    </source>
</evidence>
<protein>
    <recommendedName>
        <fullName evidence="9">D-amino-acid oxidase</fullName>
        <ecNumber evidence="8">1.4.3.3</ecNumber>
    </recommendedName>
</protein>
<evidence type="ECO:0000313" key="12">
    <source>
        <dbReference type="EMBL" id="MDR4305195.1"/>
    </source>
</evidence>
<dbReference type="SUPFAM" id="SSF54373">
    <property type="entry name" value="FAD-linked reductases, C-terminal domain"/>
    <property type="match status" value="1"/>
</dbReference>
<dbReference type="EC" id="1.4.3.3" evidence="8"/>
<evidence type="ECO:0000256" key="8">
    <source>
        <dbReference type="ARBA" id="ARBA00039101"/>
    </source>
</evidence>